<dbReference type="EMBL" id="JBHSSE010000022">
    <property type="protein sequence ID" value="MFC6202375.1"/>
    <property type="molecule type" value="Genomic_DNA"/>
</dbReference>
<evidence type="ECO:0000313" key="1">
    <source>
        <dbReference type="EMBL" id="MFC6202375.1"/>
    </source>
</evidence>
<evidence type="ECO:0008006" key="3">
    <source>
        <dbReference type="Google" id="ProtNLM"/>
    </source>
</evidence>
<proteinExistence type="predicted"/>
<protein>
    <recommendedName>
        <fullName evidence="3">TPR repeat-containing protein</fullName>
    </recommendedName>
</protein>
<evidence type="ECO:0000313" key="2">
    <source>
        <dbReference type="Proteomes" id="UP001596171"/>
    </source>
</evidence>
<gene>
    <name evidence="1" type="ORF">ACFP1L_10880</name>
</gene>
<dbReference type="RefSeq" id="WP_223877460.1">
    <property type="nucleotide sequence ID" value="NZ_BJDI01000008.1"/>
</dbReference>
<dbReference type="Proteomes" id="UP001596171">
    <property type="component" value="Unassembled WGS sequence"/>
</dbReference>
<comment type="caution">
    <text evidence="1">The sequence shown here is derived from an EMBL/GenBank/DDBJ whole genome shotgun (WGS) entry which is preliminary data.</text>
</comment>
<organism evidence="1 2">
    <name type="scientific">Lactiplantibacillus nangangensis</name>
    <dbReference type="NCBI Taxonomy" id="2559917"/>
    <lineage>
        <taxon>Bacteria</taxon>
        <taxon>Bacillati</taxon>
        <taxon>Bacillota</taxon>
        <taxon>Bacilli</taxon>
        <taxon>Lactobacillales</taxon>
        <taxon>Lactobacillaceae</taxon>
        <taxon>Lactiplantibacillus</taxon>
    </lineage>
</organism>
<sequence length="306" mass="33964">MKTIAQLITAGETAATAGKWSLAASQFEVAYQQEQSYVLNLKLVTALCHTKKFMQASELALEYEADYLKTDQTADVLIDCLCQSQQFIQARLSAQQRAKIAPAWLQATKKQLSVAEQLAETTMQQTLKTTMKQFYHLSDLPVTGQMTRLAAAKHLTYAKYLTAAKFLLVDPFLHQLSRVEVLYTLKGLGVESPVTFQWLDETSLTVVPNALPAMGQDHVSLAVQAALQQQLAHQDAVLYESLQGLLSLQLMYLYPSPEKIVTSAQSWVALLIGSQTGQLSPKLTVSEQKMLDSQQKIQQLNLELAQ</sequence>
<reference evidence="2" key="1">
    <citation type="journal article" date="2019" name="Int. J. Syst. Evol. Microbiol.">
        <title>The Global Catalogue of Microorganisms (GCM) 10K type strain sequencing project: providing services to taxonomists for standard genome sequencing and annotation.</title>
        <authorList>
            <consortium name="The Broad Institute Genomics Platform"/>
            <consortium name="The Broad Institute Genome Sequencing Center for Infectious Disease"/>
            <person name="Wu L."/>
            <person name="Ma J."/>
        </authorList>
    </citation>
    <scope>NUCLEOTIDE SEQUENCE [LARGE SCALE GENOMIC DNA]</scope>
    <source>
        <strain evidence="2">CCM 8930</strain>
    </source>
</reference>
<name>A0ABW1SL49_9LACO</name>
<accession>A0ABW1SL49</accession>
<keyword evidence="2" id="KW-1185">Reference proteome</keyword>